<dbReference type="AlphaFoldDB" id="A0A9P6U8W7"/>
<feature type="compositionally biased region" description="Polar residues" evidence="9">
    <location>
        <begin position="66"/>
        <end position="83"/>
    </location>
</feature>
<dbReference type="InterPro" id="IPR008271">
    <property type="entry name" value="Ser/Thr_kinase_AS"/>
</dbReference>
<dbReference type="PANTHER" id="PTHR24055">
    <property type="entry name" value="MITOGEN-ACTIVATED PROTEIN KINASE"/>
    <property type="match status" value="1"/>
</dbReference>
<accession>A0A9P6U8W7</accession>
<feature type="region of interest" description="Disordered" evidence="9">
    <location>
        <begin position="1"/>
        <end position="83"/>
    </location>
</feature>
<protein>
    <recommendedName>
        <fullName evidence="10">Protein kinase domain-containing protein</fullName>
    </recommendedName>
</protein>
<keyword evidence="5" id="KW-0418">Kinase</keyword>
<dbReference type="InterPro" id="IPR017441">
    <property type="entry name" value="Protein_kinase_ATP_BS"/>
</dbReference>
<dbReference type="GO" id="GO:0005634">
    <property type="term" value="C:nucleus"/>
    <property type="evidence" value="ECO:0007669"/>
    <property type="project" value="UniProtKB-SubCell"/>
</dbReference>
<dbReference type="EMBL" id="JAAAJA010000048">
    <property type="protein sequence ID" value="KAG0264564.1"/>
    <property type="molecule type" value="Genomic_DNA"/>
</dbReference>
<feature type="compositionally biased region" description="Low complexity" evidence="9">
    <location>
        <begin position="44"/>
        <end position="55"/>
    </location>
</feature>
<keyword evidence="2" id="KW-0723">Serine/threonine-protein kinase</keyword>
<evidence type="ECO:0000259" key="10">
    <source>
        <dbReference type="PROSITE" id="PS50011"/>
    </source>
</evidence>
<evidence type="ECO:0000256" key="5">
    <source>
        <dbReference type="ARBA" id="ARBA00022777"/>
    </source>
</evidence>
<keyword evidence="7" id="KW-0539">Nucleus</keyword>
<evidence type="ECO:0000313" key="12">
    <source>
        <dbReference type="Proteomes" id="UP000726737"/>
    </source>
</evidence>
<evidence type="ECO:0000256" key="6">
    <source>
        <dbReference type="ARBA" id="ARBA00022840"/>
    </source>
</evidence>
<dbReference type="Gene3D" id="3.30.200.20">
    <property type="entry name" value="Phosphorylase Kinase, domain 1"/>
    <property type="match status" value="1"/>
</dbReference>
<proteinExistence type="predicted"/>
<feature type="binding site" evidence="8">
    <location>
        <position position="172"/>
    </location>
    <ligand>
        <name>ATP</name>
        <dbReference type="ChEBI" id="CHEBI:30616"/>
    </ligand>
</feature>
<dbReference type="InterPro" id="IPR050117">
    <property type="entry name" value="MAPK"/>
</dbReference>
<evidence type="ECO:0000256" key="7">
    <source>
        <dbReference type="ARBA" id="ARBA00023242"/>
    </source>
</evidence>
<feature type="domain" description="Protein kinase" evidence="10">
    <location>
        <begin position="142"/>
        <end position="442"/>
    </location>
</feature>
<evidence type="ECO:0000256" key="2">
    <source>
        <dbReference type="ARBA" id="ARBA00022527"/>
    </source>
</evidence>
<comment type="subcellular location">
    <subcellularLocation>
        <location evidence="1">Nucleus</location>
    </subcellularLocation>
</comment>
<evidence type="ECO:0000256" key="9">
    <source>
        <dbReference type="SAM" id="MobiDB-lite"/>
    </source>
</evidence>
<evidence type="ECO:0000256" key="4">
    <source>
        <dbReference type="ARBA" id="ARBA00022741"/>
    </source>
</evidence>
<dbReference type="SUPFAM" id="SSF56112">
    <property type="entry name" value="Protein kinase-like (PK-like)"/>
    <property type="match status" value="1"/>
</dbReference>
<keyword evidence="3" id="KW-0808">Transferase</keyword>
<reference evidence="11" key="1">
    <citation type="journal article" date="2020" name="Fungal Divers.">
        <title>Resolving the Mortierellaceae phylogeny through synthesis of multi-gene phylogenetics and phylogenomics.</title>
        <authorList>
            <person name="Vandepol N."/>
            <person name="Liber J."/>
            <person name="Desiro A."/>
            <person name="Na H."/>
            <person name="Kennedy M."/>
            <person name="Barry K."/>
            <person name="Grigoriev I.V."/>
            <person name="Miller A.N."/>
            <person name="O'Donnell K."/>
            <person name="Stajich J.E."/>
            <person name="Bonito G."/>
        </authorList>
    </citation>
    <scope>NUCLEOTIDE SEQUENCE</scope>
    <source>
        <strain evidence="11">KOD948</strain>
    </source>
</reference>
<gene>
    <name evidence="11" type="ORF">BG011_006550</name>
</gene>
<sequence>MSDTVHTQRHTAKKTFFFLPHARFTPPTPTSPPSPRAMTPKPRSSSTSSTSTSSSFRHASIETPREFQSYSPKSPSSQHHMCSTTVPLSRSLPAMNMELDSPIQSTPLNDPTFFPLVSSAIPVNGCLANHQTLVMSRSMEQFQVVQELGNGSFGAVFKTRHKTSGEMMAIKKMKKRYTSHSDCRSLREVKALELLRSGPNIVRLHHFFLEKKELHLIFELMEGNLYQLIKDRNGLQLEETRVRSMVFQVLRGLQHMHTKGIMHRDMKPENILVTGDTVKIADFGLARELKSRPPYTTYVSTRWYRAPEVLLKSSSYSCAVDIWAIGAIAAELIALKPLFPGSSDMDQVNRISSVLGSPLPRSQVGLMNECRQDISMGSGGEWKEGSQLALRMGFTFPSTPVRTLTERLPTAPEGAITMIMGALQYDPKSRLTAYQALHSAWFKDMPEIDDLKGLIDIQRTPDKRRSMFAGLRTASLKKEVKDGKERRRGLSLSLPGHVEKPLLAMVIKPDPPCVHIDNGAPDHSASTLVQSGFNLPEISPISPFWNETGTAG</sequence>
<dbReference type="GO" id="GO:0004674">
    <property type="term" value="F:protein serine/threonine kinase activity"/>
    <property type="evidence" value="ECO:0007669"/>
    <property type="project" value="UniProtKB-KW"/>
</dbReference>
<keyword evidence="6 8" id="KW-0067">ATP-binding</keyword>
<evidence type="ECO:0000256" key="8">
    <source>
        <dbReference type="PROSITE-ProRule" id="PRU10141"/>
    </source>
</evidence>
<dbReference type="PROSITE" id="PS50011">
    <property type="entry name" value="PROTEIN_KINASE_DOM"/>
    <property type="match status" value="1"/>
</dbReference>
<dbReference type="Proteomes" id="UP000726737">
    <property type="component" value="Unassembled WGS sequence"/>
</dbReference>
<dbReference type="PROSITE" id="PS00107">
    <property type="entry name" value="PROTEIN_KINASE_ATP"/>
    <property type="match status" value="1"/>
</dbReference>
<organism evidence="11 12">
    <name type="scientific">Mortierella polycephala</name>
    <dbReference type="NCBI Taxonomy" id="41804"/>
    <lineage>
        <taxon>Eukaryota</taxon>
        <taxon>Fungi</taxon>
        <taxon>Fungi incertae sedis</taxon>
        <taxon>Mucoromycota</taxon>
        <taxon>Mortierellomycotina</taxon>
        <taxon>Mortierellomycetes</taxon>
        <taxon>Mortierellales</taxon>
        <taxon>Mortierellaceae</taxon>
        <taxon>Mortierella</taxon>
    </lineage>
</organism>
<dbReference type="SMART" id="SM00220">
    <property type="entry name" value="S_TKc"/>
    <property type="match status" value="1"/>
</dbReference>
<dbReference type="Gene3D" id="1.10.510.10">
    <property type="entry name" value="Transferase(Phosphotransferase) domain 1"/>
    <property type="match status" value="1"/>
</dbReference>
<evidence type="ECO:0000256" key="3">
    <source>
        <dbReference type="ARBA" id="ARBA00022679"/>
    </source>
</evidence>
<dbReference type="GO" id="GO:0005524">
    <property type="term" value="F:ATP binding"/>
    <property type="evidence" value="ECO:0007669"/>
    <property type="project" value="UniProtKB-UniRule"/>
</dbReference>
<dbReference type="PROSITE" id="PS00108">
    <property type="entry name" value="PROTEIN_KINASE_ST"/>
    <property type="match status" value="1"/>
</dbReference>
<dbReference type="CDD" id="cd07830">
    <property type="entry name" value="STKc_MAK_like"/>
    <property type="match status" value="1"/>
</dbReference>
<dbReference type="InterPro" id="IPR011009">
    <property type="entry name" value="Kinase-like_dom_sf"/>
</dbReference>
<feature type="compositionally biased region" description="Pro residues" evidence="9">
    <location>
        <begin position="26"/>
        <end position="35"/>
    </location>
</feature>
<evidence type="ECO:0000313" key="11">
    <source>
        <dbReference type="EMBL" id="KAG0264564.1"/>
    </source>
</evidence>
<dbReference type="Pfam" id="PF00069">
    <property type="entry name" value="Pkinase"/>
    <property type="match status" value="1"/>
</dbReference>
<dbReference type="FunFam" id="1.10.510.10:FF:000624">
    <property type="entry name" value="Mitogen-activated protein kinase"/>
    <property type="match status" value="1"/>
</dbReference>
<comment type="caution">
    <text evidence="11">The sequence shown here is derived from an EMBL/GenBank/DDBJ whole genome shotgun (WGS) entry which is preliminary data.</text>
</comment>
<keyword evidence="12" id="KW-1185">Reference proteome</keyword>
<dbReference type="InterPro" id="IPR000719">
    <property type="entry name" value="Prot_kinase_dom"/>
</dbReference>
<name>A0A9P6U8W7_9FUNG</name>
<keyword evidence="4 8" id="KW-0547">Nucleotide-binding</keyword>
<dbReference type="OrthoDB" id="2158884at2759"/>
<evidence type="ECO:0000256" key="1">
    <source>
        <dbReference type="ARBA" id="ARBA00004123"/>
    </source>
</evidence>